<dbReference type="Pfam" id="PF00239">
    <property type="entry name" value="Resolvase"/>
    <property type="match status" value="1"/>
</dbReference>
<organism evidence="2">
    <name type="scientific">Rhodococcus sp. D-6</name>
    <dbReference type="NCBI Taxonomy" id="1387842"/>
    <lineage>
        <taxon>Bacteria</taxon>
        <taxon>Bacillati</taxon>
        <taxon>Actinomycetota</taxon>
        <taxon>Actinomycetes</taxon>
        <taxon>Mycobacteriales</taxon>
        <taxon>Nocardiaceae</taxon>
        <taxon>Rhodococcus</taxon>
    </lineage>
</organism>
<dbReference type="GO" id="GO:0000150">
    <property type="term" value="F:DNA strand exchange activity"/>
    <property type="evidence" value="ECO:0007669"/>
    <property type="project" value="InterPro"/>
</dbReference>
<dbReference type="AlphaFoldDB" id="A0AAU7V3C6"/>
<evidence type="ECO:0000259" key="1">
    <source>
        <dbReference type="PROSITE" id="PS51736"/>
    </source>
</evidence>
<dbReference type="KEGG" id="rhox:RBB84_12170"/>
<dbReference type="PROSITE" id="PS51736">
    <property type="entry name" value="RECOMBINASES_3"/>
    <property type="match status" value="1"/>
</dbReference>
<dbReference type="GO" id="GO:0003677">
    <property type="term" value="F:DNA binding"/>
    <property type="evidence" value="ECO:0007669"/>
    <property type="project" value="InterPro"/>
</dbReference>
<accession>A0AAU7V3C6</accession>
<dbReference type="EMBL" id="CP132970">
    <property type="protein sequence ID" value="XBW06807.1"/>
    <property type="molecule type" value="Genomic_DNA"/>
</dbReference>
<reference evidence="2" key="1">
    <citation type="submission" date="2023-08" db="EMBL/GenBank/DDBJ databases">
        <title>The novel hydrolase IpcH responsible for the initial isoprocarb degradation step in Rhodococcus sp. D-6.</title>
        <authorList>
            <person name="Zhu Q."/>
        </authorList>
    </citation>
    <scope>NUCLEOTIDE SEQUENCE</scope>
    <source>
        <strain evidence="2">D-6</strain>
    </source>
</reference>
<name>A0AAU7V3C6_9NOCA</name>
<evidence type="ECO:0000313" key="2">
    <source>
        <dbReference type="EMBL" id="XBW06807.1"/>
    </source>
</evidence>
<feature type="domain" description="Resolvase/invertase-type recombinase catalytic" evidence="1">
    <location>
        <begin position="1"/>
        <end position="50"/>
    </location>
</feature>
<proteinExistence type="predicted"/>
<dbReference type="RefSeq" id="WP_084295212.1">
    <property type="nucleotide sequence ID" value="NZ_CP132970.1"/>
</dbReference>
<protein>
    <submittedName>
        <fullName evidence="2">Recombinase family protein</fullName>
    </submittedName>
</protein>
<dbReference type="InterPro" id="IPR006119">
    <property type="entry name" value="Resolv_N"/>
</dbReference>
<dbReference type="Gene3D" id="3.40.50.1390">
    <property type="entry name" value="Resolvase, N-terminal catalytic domain"/>
    <property type="match status" value="1"/>
</dbReference>
<gene>
    <name evidence="2" type="ORF">RBB84_12170</name>
</gene>
<sequence length="50" mass="5577">MLIGYARCSTAGQDLRAQRTALKRLGARDDRIYTDKGYTVADAHTYAVRS</sequence>
<dbReference type="SUPFAM" id="SSF53041">
    <property type="entry name" value="Resolvase-like"/>
    <property type="match status" value="1"/>
</dbReference>
<dbReference type="InterPro" id="IPR036162">
    <property type="entry name" value="Resolvase-like_N_sf"/>
</dbReference>